<proteinExistence type="predicted"/>
<dbReference type="NCBIfam" id="TIGR03725">
    <property type="entry name" value="T6A_YeaZ"/>
    <property type="match status" value="1"/>
</dbReference>
<gene>
    <name evidence="2" type="ORF">SAMN02745911_1655</name>
</gene>
<keyword evidence="3" id="KW-1185">Reference proteome</keyword>
<evidence type="ECO:0000313" key="3">
    <source>
        <dbReference type="Proteomes" id="UP000184290"/>
    </source>
</evidence>
<reference evidence="2 3" key="1">
    <citation type="submission" date="2016-11" db="EMBL/GenBank/DDBJ databases">
        <authorList>
            <person name="Varghese N."/>
            <person name="Submissions S."/>
        </authorList>
    </citation>
    <scope>NUCLEOTIDE SEQUENCE [LARGE SCALE GENOMIC DNA]</scope>
    <source>
        <strain evidence="2 3">DSM 21988</strain>
    </source>
</reference>
<feature type="domain" description="Gcp-like" evidence="1">
    <location>
        <begin position="46"/>
        <end position="152"/>
    </location>
</feature>
<dbReference type="InterPro" id="IPR000905">
    <property type="entry name" value="Gcp-like_dom"/>
</dbReference>
<dbReference type="Pfam" id="PF00814">
    <property type="entry name" value="TsaD"/>
    <property type="match status" value="1"/>
</dbReference>
<comment type="caution">
    <text evidence="2">The sequence shown here is derived from an EMBL/GenBank/DDBJ whole genome shotgun (WGS) entry which is preliminary data.</text>
</comment>
<protein>
    <submittedName>
        <fullName evidence="2">tRNA threonylcarbamoyl adenosine modification protein YeaZ</fullName>
    </submittedName>
</protein>
<organism evidence="2 3">
    <name type="scientific">Aureimonas altamirensis DSM 21988</name>
    <dbReference type="NCBI Taxonomy" id="1121026"/>
    <lineage>
        <taxon>Bacteria</taxon>
        <taxon>Pseudomonadati</taxon>
        <taxon>Pseudomonadota</taxon>
        <taxon>Alphaproteobacteria</taxon>
        <taxon>Hyphomicrobiales</taxon>
        <taxon>Aurantimonadaceae</taxon>
        <taxon>Aureimonas</taxon>
    </lineage>
</organism>
<dbReference type="SUPFAM" id="SSF53067">
    <property type="entry name" value="Actin-like ATPase domain"/>
    <property type="match status" value="2"/>
</dbReference>
<dbReference type="PANTHER" id="PTHR11735">
    <property type="entry name" value="TRNA N6-ADENOSINE THREONYLCARBAMOYLTRANSFERASE"/>
    <property type="match status" value="1"/>
</dbReference>
<dbReference type="Proteomes" id="UP000184290">
    <property type="component" value="Unassembled WGS sequence"/>
</dbReference>
<dbReference type="EMBL" id="FQZC01000002">
    <property type="protein sequence ID" value="SHJ09364.1"/>
    <property type="molecule type" value="Genomic_DNA"/>
</dbReference>
<evidence type="ECO:0000259" key="1">
    <source>
        <dbReference type="Pfam" id="PF00814"/>
    </source>
</evidence>
<dbReference type="RefSeq" id="WP_073469144.1">
    <property type="nucleotide sequence ID" value="NZ_FQZC01000002.1"/>
</dbReference>
<dbReference type="PANTHER" id="PTHR11735:SF11">
    <property type="entry name" value="TRNA THREONYLCARBAMOYLADENOSINE BIOSYNTHESIS PROTEIN TSAB"/>
    <property type="match status" value="1"/>
</dbReference>
<dbReference type="InterPro" id="IPR022496">
    <property type="entry name" value="T6A_TsaB"/>
</dbReference>
<name>A0ABY1IFD4_9HYPH</name>
<evidence type="ECO:0000313" key="2">
    <source>
        <dbReference type="EMBL" id="SHJ09364.1"/>
    </source>
</evidence>
<dbReference type="InterPro" id="IPR043129">
    <property type="entry name" value="ATPase_NBD"/>
</dbReference>
<dbReference type="Gene3D" id="3.30.420.40">
    <property type="match status" value="2"/>
</dbReference>
<sequence>MTAVSRDPSYDNRYCLLLDTAAARSAAAVYDMQSMQMVSCVDSLIGKGHAELLLDQVAEALAGAGIVMHDLARIGVTVGPGSFTGLRVGISAARGLALALDIEAVGIGTLEALAFPWLRQGGPVLAVQDARRGEVFAALYDVDGGVLAPAAALSPAAAAALVPQDGRLLHIAGSGTELVAPLVQGGFKQLHDYEGLPQVAAIGAIAATRQPGEPVRPLYLRGADAKPQAPVAGIVRTGLPSA</sequence>
<accession>A0ABY1IFD4</accession>